<proteinExistence type="predicted"/>
<dbReference type="AlphaFoldDB" id="A0A2N2F3X8"/>
<keyword evidence="1" id="KW-0472">Membrane</keyword>
<dbReference type="Proteomes" id="UP000233417">
    <property type="component" value="Unassembled WGS sequence"/>
</dbReference>
<feature type="transmembrane region" description="Helical" evidence="1">
    <location>
        <begin position="6"/>
        <end position="27"/>
    </location>
</feature>
<reference evidence="2 3" key="1">
    <citation type="journal article" date="2017" name="ISME J.">
        <title>Potential for microbial H2 and metal transformations associated with novel bacteria and archaea in deep terrestrial subsurface sediments.</title>
        <authorList>
            <person name="Hernsdorf A.W."/>
            <person name="Amano Y."/>
            <person name="Miyakawa K."/>
            <person name="Ise K."/>
            <person name="Suzuki Y."/>
            <person name="Anantharaman K."/>
            <person name="Probst A."/>
            <person name="Burstein D."/>
            <person name="Thomas B.C."/>
            <person name="Banfield J.F."/>
        </authorList>
    </citation>
    <scope>NUCLEOTIDE SEQUENCE [LARGE SCALE GENOMIC DNA]</scope>
    <source>
        <strain evidence="2">HGW-Dojkabacteria-1</strain>
    </source>
</reference>
<evidence type="ECO:0000313" key="2">
    <source>
        <dbReference type="EMBL" id="PKN02910.1"/>
    </source>
</evidence>
<evidence type="ECO:0000256" key="1">
    <source>
        <dbReference type="SAM" id="Phobius"/>
    </source>
</evidence>
<keyword evidence="1" id="KW-1133">Transmembrane helix</keyword>
<keyword evidence="1" id="KW-0812">Transmembrane</keyword>
<protein>
    <recommendedName>
        <fullName evidence="4">Pacifastin domain-containing protein</fullName>
    </recommendedName>
</protein>
<comment type="caution">
    <text evidence="2">The sequence shown here is derived from an EMBL/GenBank/DDBJ whole genome shotgun (WGS) entry which is preliminary data.</text>
</comment>
<organism evidence="2 3">
    <name type="scientific">Candidatus Dojkabacteria bacterium HGW-Dojkabacteria-1</name>
    <dbReference type="NCBI Taxonomy" id="2013761"/>
    <lineage>
        <taxon>Bacteria</taxon>
        <taxon>Candidatus Dojkabacteria</taxon>
    </lineage>
</organism>
<dbReference type="EMBL" id="PHAO01000001">
    <property type="protein sequence ID" value="PKN02910.1"/>
    <property type="molecule type" value="Genomic_DNA"/>
</dbReference>
<name>A0A2N2F3X8_9BACT</name>
<sequence length="234" mass="26084">MKTSWYVNWLVVITVCLSLSVVGLFILTIQNSLGLTKCAYGDIVFDGEKNCMCDSKGNVVCDESETGLTIRSEEFTTENLGFTYEFQNAVGSKESFPRDIRFVNISQVGTTLKVVTEKTTVCNRGNNVAPQVGFYKFEEDRIIFTIGSNLLDKAFSIPCISESAFEISNVPVRFGDNFKLFYQDEYGSLIPSGNCSYEGFLRNEGDVYNSSDGCSLCVCKLGQNICEKEERCLK</sequence>
<accession>A0A2N2F3X8</accession>
<gene>
    <name evidence="2" type="ORF">CVU76_02705</name>
</gene>
<evidence type="ECO:0008006" key="4">
    <source>
        <dbReference type="Google" id="ProtNLM"/>
    </source>
</evidence>
<evidence type="ECO:0000313" key="3">
    <source>
        <dbReference type="Proteomes" id="UP000233417"/>
    </source>
</evidence>